<protein>
    <submittedName>
        <fullName evidence="2">Uncharacterized protein</fullName>
    </submittedName>
</protein>
<accession>A0A1D2NHW5</accession>
<feature type="region of interest" description="Disordered" evidence="1">
    <location>
        <begin position="120"/>
        <end position="154"/>
    </location>
</feature>
<feature type="compositionally biased region" description="Polar residues" evidence="1">
    <location>
        <begin position="923"/>
        <end position="942"/>
    </location>
</feature>
<feature type="compositionally biased region" description="Low complexity" evidence="1">
    <location>
        <begin position="86"/>
        <end position="99"/>
    </location>
</feature>
<feature type="compositionally biased region" description="Low complexity" evidence="1">
    <location>
        <begin position="623"/>
        <end position="638"/>
    </location>
</feature>
<dbReference type="EMBL" id="LJIJ01000035">
    <property type="protein sequence ID" value="ODN04864.1"/>
    <property type="molecule type" value="Genomic_DNA"/>
</dbReference>
<feature type="region of interest" description="Disordered" evidence="1">
    <location>
        <begin position="616"/>
        <end position="638"/>
    </location>
</feature>
<evidence type="ECO:0000256" key="1">
    <source>
        <dbReference type="SAM" id="MobiDB-lite"/>
    </source>
</evidence>
<feature type="region of interest" description="Disordered" evidence="1">
    <location>
        <begin position="38"/>
        <end position="64"/>
    </location>
</feature>
<feature type="region of interest" description="Disordered" evidence="1">
    <location>
        <begin position="525"/>
        <end position="560"/>
    </location>
</feature>
<dbReference type="OrthoDB" id="10679394at2759"/>
<dbReference type="Proteomes" id="UP000094527">
    <property type="component" value="Unassembled WGS sequence"/>
</dbReference>
<proteinExistence type="predicted"/>
<gene>
    <name evidence="2" type="ORF">Ocin01_01853</name>
</gene>
<feature type="compositionally biased region" description="Low complexity" evidence="1">
    <location>
        <begin position="44"/>
        <end position="64"/>
    </location>
</feature>
<reference evidence="2 3" key="1">
    <citation type="journal article" date="2016" name="Genome Biol. Evol.">
        <title>Gene Family Evolution Reflects Adaptation to Soil Environmental Stressors in the Genome of the Collembolan Orchesella cincta.</title>
        <authorList>
            <person name="Faddeeva-Vakhrusheva A."/>
            <person name="Derks M.F."/>
            <person name="Anvar S.Y."/>
            <person name="Agamennone V."/>
            <person name="Suring W."/>
            <person name="Smit S."/>
            <person name="van Straalen N.M."/>
            <person name="Roelofs D."/>
        </authorList>
    </citation>
    <scope>NUCLEOTIDE SEQUENCE [LARGE SCALE GENOMIC DNA]</scope>
    <source>
        <tissue evidence="2">Mixed pool</tissue>
    </source>
</reference>
<feature type="non-terminal residue" evidence="2">
    <location>
        <position position="1"/>
    </location>
</feature>
<feature type="compositionally biased region" description="Polar residues" evidence="1">
    <location>
        <begin position="549"/>
        <end position="560"/>
    </location>
</feature>
<evidence type="ECO:0000313" key="2">
    <source>
        <dbReference type="EMBL" id="ODN04864.1"/>
    </source>
</evidence>
<dbReference type="AlphaFoldDB" id="A0A1D2NHW5"/>
<evidence type="ECO:0000313" key="3">
    <source>
        <dbReference type="Proteomes" id="UP000094527"/>
    </source>
</evidence>
<feature type="compositionally biased region" description="Polar residues" evidence="1">
    <location>
        <begin position="964"/>
        <end position="983"/>
    </location>
</feature>
<sequence>NGGILRGLAPRTGWTRLIHAIEGISHAEREQIKLQRERACSEDTTASSSQAGTSSSSTITGAKSLNDVMVQADMEKRKPPLRRHQSSALPTSSSAGSPTKIVGTEVFIPTSNSYKCLTWQQEESHPVPKPASSTSSLSEEPDDGSSTPLQSASSMPQIHHMKYPFKVQYPITHNLEHAARISERIHGNFADENYQNKTELLPVEVEDPIKARNPLVQQPVATLVNQTDIPEEFSMSEQVKDVPGSTLLNKKTMNSQSVLVTHTPKSSQTFMFPMKCRSFASALTTMTISPYESTDENEFYEPEELVLDSERKYRAIHTEVARSLQTTLQNENKNCTFDDTCYFTAGESVLSQLPTMLISSSSSYESINLPDKVHPVNLVRDFSHTSDYQEDETQDFVIDNEVFRDDYEPPVANMCMVAAQQMDNADSIEILELHQMERMGKQIKSLLQLTQRYNVVKPFLDEISNLQNSDHSKTDPQLDAHIDSCSGWNVEVELAKVHQEIHSLNKVLRTGIGSGGSSASMNVPNNNIAGGVGGSRNQFGKYSHAPSVKDSTTSNEGGLTSDSSVDVDFDSYHSLPSFAHTRQIPLLSLGKSDNTSASGFPSRYVNPHGFKRNLPPLVPAKGSFSQPTLSSSSNNGSVTSTAGCGAAGGIYSAANSRKSSGDSVFAPSYFSTPNRKHWNVSDVEEDEINTNSLPPSAFRPHPAPPSVNSTHTFYRNPVSGGSGGGNQLQYCPSNSNMSSISINSNISTSVNYDTNASSYPDSSHMTYPLNISHSEPKKLPGSGKAKLTFGNSNGQWRVVESVSDSNPYPQFHHHGNSFHTEDIRSHRHAYESSGSADPRSRLASINKGMETWTPNVGAFSGATRTVNNFQKLGGGGGEPAELDGYQYLHQQARMSGSESLDLCSCDESGKYGSLPMSLSQLQKSTSRSQISNFGGSTTTEASDYSGRPPSNPYQHQPLHPNLSRAGNTNYLRSSNNHPLTQMHTYKLPSRINRNEKF</sequence>
<comment type="caution">
    <text evidence="2">The sequence shown here is derived from an EMBL/GenBank/DDBJ whole genome shotgun (WGS) entry which is preliminary data.</text>
</comment>
<organism evidence="2 3">
    <name type="scientific">Orchesella cincta</name>
    <name type="common">Springtail</name>
    <name type="synonym">Podura cincta</name>
    <dbReference type="NCBI Taxonomy" id="48709"/>
    <lineage>
        <taxon>Eukaryota</taxon>
        <taxon>Metazoa</taxon>
        <taxon>Ecdysozoa</taxon>
        <taxon>Arthropoda</taxon>
        <taxon>Hexapoda</taxon>
        <taxon>Collembola</taxon>
        <taxon>Entomobryomorpha</taxon>
        <taxon>Entomobryoidea</taxon>
        <taxon>Orchesellidae</taxon>
        <taxon>Orchesellinae</taxon>
        <taxon>Orchesella</taxon>
    </lineage>
</organism>
<keyword evidence="3" id="KW-1185">Reference proteome</keyword>
<feature type="region of interest" description="Disordered" evidence="1">
    <location>
        <begin position="76"/>
        <end position="100"/>
    </location>
</feature>
<feature type="region of interest" description="Disordered" evidence="1">
    <location>
        <begin position="923"/>
        <end position="997"/>
    </location>
</feature>
<name>A0A1D2NHW5_ORCCI</name>
<feature type="compositionally biased region" description="Polar residues" evidence="1">
    <location>
        <begin position="131"/>
        <end position="154"/>
    </location>
</feature>